<organism evidence="1 2">
    <name type="scientific">Acaulospora colombiana</name>
    <dbReference type="NCBI Taxonomy" id="27376"/>
    <lineage>
        <taxon>Eukaryota</taxon>
        <taxon>Fungi</taxon>
        <taxon>Fungi incertae sedis</taxon>
        <taxon>Mucoromycota</taxon>
        <taxon>Glomeromycotina</taxon>
        <taxon>Glomeromycetes</taxon>
        <taxon>Diversisporales</taxon>
        <taxon>Acaulosporaceae</taxon>
        <taxon>Acaulospora</taxon>
    </lineage>
</organism>
<sequence length="207" mass="24121">MSLSFCFESSNDSFIRTSPYYHSPRYSQEDSDNDWVDLSHKGKGPESWSDRMWDNSVICQFLREETNIQDLWVPASCPASPTRLPTKYELHAKRLPFLARFEMIRLSKPFGPIEASETVWEELVDRVDFHVFSKICREQLERCKKNNVQTELRKLVPYSSSLWKASEQPLTSKKGSSLHLIFSANVIMKDRKLQMELNPPKTGLSKR</sequence>
<proteinExistence type="predicted"/>
<evidence type="ECO:0000313" key="2">
    <source>
        <dbReference type="Proteomes" id="UP000789525"/>
    </source>
</evidence>
<protein>
    <submittedName>
        <fullName evidence="1">16884_t:CDS:1</fullName>
    </submittedName>
</protein>
<gene>
    <name evidence="1" type="ORF">ACOLOM_LOCUS10618</name>
</gene>
<keyword evidence="2" id="KW-1185">Reference proteome</keyword>
<dbReference type="EMBL" id="CAJVPT010035024">
    <property type="protein sequence ID" value="CAG8710000.1"/>
    <property type="molecule type" value="Genomic_DNA"/>
</dbReference>
<accession>A0ACA9PJT2</accession>
<evidence type="ECO:0000313" key="1">
    <source>
        <dbReference type="EMBL" id="CAG8710000.1"/>
    </source>
</evidence>
<comment type="caution">
    <text evidence="1">The sequence shown here is derived from an EMBL/GenBank/DDBJ whole genome shotgun (WGS) entry which is preliminary data.</text>
</comment>
<dbReference type="Proteomes" id="UP000789525">
    <property type="component" value="Unassembled WGS sequence"/>
</dbReference>
<feature type="non-terminal residue" evidence="1">
    <location>
        <position position="207"/>
    </location>
</feature>
<name>A0ACA9PJT2_9GLOM</name>
<reference evidence="1" key="1">
    <citation type="submission" date="2021-06" db="EMBL/GenBank/DDBJ databases">
        <authorList>
            <person name="Kallberg Y."/>
            <person name="Tangrot J."/>
            <person name="Rosling A."/>
        </authorList>
    </citation>
    <scope>NUCLEOTIDE SEQUENCE</scope>
    <source>
        <strain evidence="1">CL356</strain>
    </source>
</reference>